<dbReference type="EMBL" id="KQ242039">
    <property type="protein sequence ID" value="KNC81374.1"/>
    <property type="molecule type" value="Genomic_DNA"/>
</dbReference>
<evidence type="ECO:0000256" key="5">
    <source>
        <dbReference type="ARBA" id="ARBA00022989"/>
    </source>
</evidence>
<keyword evidence="4" id="KW-0653">Protein transport</keyword>
<evidence type="ECO:0000256" key="8">
    <source>
        <dbReference type="PROSITE-ProRule" id="PRU00290"/>
    </source>
</evidence>
<evidence type="ECO:0000256" key="2">
    <source>
        <dbReference type="ARBA" id="ARBA00022448"/>
    </source>
</evidence>
<dbReference type="Proteomes" id="UP000054560">
    <property type="component" value="Unassembled WGS sequence"/>
</dbReference>
<dbReference type="STRING" id="667725.A0A0L0FXK2"/>
<evidence type="ECO:0008006" key="14">
    <source>
        <dbReference type="Google" id="ProtNLM"/>
    </source>
</evidence>
<dbReference type="Gene3D" id="3.30.450.50">
    <property type="entry name" value="Longin domain"/>
    <property type="match status" value="1"/>
</dbReference>
<dbReference type="InterPro" id="IPR011012">
    <property type="entry name" value="Longin-like_dom_sf"/>
</dbReference>
<comment type="similarity">
    <text evidence="1">Belongs to the synaptobrevin family.</text>
</comment>
<evidence type="ECO:0000256" key="3">
    <source>
        <dbReference type="ARBA" id="ARBA00022692"/>
    </source>
</evidence>
<dbReference type="GO" id="GO:0012505">
    <property type="term" value="C:endomembrane system"/>
    <property type="evidence" value="ECO:0007669"/>
    <property type="project" value="UniProtKB-SubCell"/>
</dbReference>
<dbReference type="GO" id="GO:0016020">
    <property type="term" value="C:membrane"/>
    <property type="evidence" value="ECO:0007669"/>
    <property type="project" value="InterPro"/>
</dbReference>
<comment type="subcellular location">
    <subcellularLocation>
        <location evidence="7">Endomembrane system</location>
        <topology evidence="7">Single-pass type IV membrane protein</topology>
    </subcellularLocation>
</comment>
<dbReference type="InterPro" id="IPR001388">
    <property type="entry name" value="Synaptobrevin-like"/>
</dbReference>
<dbReference type="RefSeq" id="XP_014155276.1">
    <property type="nucleotide sequence ID" value="XM_014299801.1"/>
</dbReference>
<dbReference type="FunFam" id="1.20.5.110:FF:000004">
    <property type="entry name" value="Vesicle-associated membrane protein 7"/>
    <property type="match status" value="1"/>
</dbReference>
<evidence type="ECO:0000256" key="1">
    <source>
        <dbReference type="ARBA" id="ARBA00008025"/>
    </source>
</evidence>
<dbReference type="Pfam" id="PF00957">
    <property type="entry name" value="Synaptobrevin"/>
    <property type="match status" value="1"/>
</dbReference>
<protein>
    <recommendedName>
        <fullName evidence="14">Vesicle-associated membrane protein 7</fullName>
    </recommendedName>
</protein>
<dbReference type="SUPFAM" id="SSF64356">
    <property type="entry name" value="SNARE-like"/>
    <property type="match status" value="1"/>
</dbReference>
<dbReference type="InterPro" id="IPR051097">
    <property type="entry name" value="Synaptobrevin-like_transport"/>
</dbReference>
<dbReference type="PROSITE" id="PS50859">
    <property type="entry name" value="LONGIN"/>
    <property type="match status" value="1"/>
</dbReference>
<evidence type="ECO:0000256" key="9">
    <source>
        <dbReference type="SAM" id="Phobius"/>
    </source>
</evidence>
<dbReference type="GO" id="GO:0016192">
    <property type="term" value="P:vesicle-mediated transport"/>
    <property type="evidence" value="ECO:0007669"/>
    <property type="project" value="InterPro"/>
</dbReference>
<evidence type="ECO:0000313" key="12">
    <source>
        <dbReference type="EMBL" id="KNC81374.1"/>
    </source>
</evidence>
<sequence>MPIIYATVSRGPVVLAEHTTSSGNFTQITQIILDKIPPNNAKMSYIYDKFLFHYVVQDGYTYLCMANEEFQRRIAFAFLTDIQSRFQSTLGMRANTAGAYSLNEQFKPVLQTQMEYYSFNPNADRIVQVQGEIDEVKKVMVENIEKVLERGEHIELLVDRTETLNQQAFHFKKKATVMKRQYWWKNKKYLLIIILIVALVAYILFAWTCGGPNLPCLQKDT</sequence>
<dbReference type="GO" id="GO:0015031">
    <property type="term" value="P:protein transport"/>
    <property type="evidence" value="ECO:0007669"/>
    <property type="project" value="UniProtKB-KW"/>
</dbReference>
<keyword evidence="13" id="KW-1185">Reference proteome</keyword>
<keyword evidence="6 9" id="KW-0472">Membrane</keyword>
<dbReference type="InterPro" id="IPR010908">
    <property type="entry name" value="Longin_dom"/>
</dbReference>
<dbReference type="InterPro" id="IPR042855">
    <property type="entry name" value="V_SNARE_CC"/>
</dbReference>
<dbReference type="eggNOG" id="KOG0859">
    <property type="taxonomic scope" value="Eukaryota"/>
</dbReference>
<feature type="domain" description="Longin" evidence="10">
    <location>
        <begin position="7"/>
        <end position="110"/>
    </location>
</feature>
<dbReference type="PRINTS" id="PR00219">
    <property type="entry name" value="SYNAPTOBREVN"/>
</dbReference>
<keyword evidence="5 9" id="KW-1133">Transmembrane helix</keyword>
<dbReference type="SMART" id="SM01270">
    <property type="entry name" value="Longin"/>
    <property type="match status" value="1"/>
</dbReference>
<evidence type="ECO:0000256" key="7">
    <source>
        <dbReference type="ARBA" id="ARBA00046280"/>
    </source>
</evidence>
<evidence type="ECO:0000259" key="10">
    <source>
        <dbReference type="PROSITE" id="PS50859"/>
    </source>
</evidence>
<keyword evidence="2" id="KW-0813">Transport</keyword>
<dbReference type="AlphaFoldDB" id="A0A0L0FXK2"/>
<dbReference type="PANTHER" id="PTHR21136">
    <property type="entry name" value="SNARE PROTEINS"/>
    <property type="match status" value="1"/>
</dbReference>
<evidence type="ECO:0000259" key="11">
    <source>
        <dbReference type="PROSITE" id="PS50892"/>
    </source>
</evidence>
<dbReference type="PANTHER" id="PTHR21136:SF168">
    <property type="entry name" value="VESICLE-ASSOCIATED MEMBRANE PROTEIN 9"/>
    <property type="match status" value="1"/>
</dbReference>
<accession>A0A0L0FXK2</accession>
<dbReference type="Gene3D" id="1.20.5.110">
    <property type="match status" value="1"/>
</dbReference>
<dbReference type="GeneID" id="25906803"/>
<dbReference type="OrthoDB" id="248747at2759"/>
<gene>
    <name evidence="12" type="ORF">SARC_06299</name>
</gene>
<name>A0A0L0FXK2_9EUKA</name>
<keyword evidence="8" id="KW-0175">Coiled coil</keyword>
<dbReference type="GO" id="GO:0005737">
    <property type="term" value="C:cytoplasm"/>
    <property type="evidence" value="ECO:0007669"/>
    <property type="project" value="UniProtKB-ARBA"/>
</dbReference>
<keyword evidence="3 9" id="KW-0812">Transmembrane</keyword>
<dbReference type="PROSITE" id="PS50892">
    <property type="entry name" value="V_SNARE"/>
    <property type="match status" value="1"/>
</dbReference>
<dbReference type="FunFam" id="3.30.450.50:FF:000015">
    <property type="entry name" value="Synaptobrevin 2 isoform 1"/>
    <property type="match status" value="1"/>
</dbReference>
<feature type="transmembrane region" description="Helical" evidence="9">
    <location>
        <begin position="189"/>
        <end position="207"/>
    </location>
</feature>
<proteinExistence type="inferred from homology"/>
<evidence type="ECO:0000313" key="13">
    <source>
        <dbReference type="Proteomes" id="UP000054560"/>
    </source>
</evidence>
<dbReference type="SUPFAM" id="SSF58038">
    <property type="entry name" value="SNARE fusion complex"/>
    <property type="match status" value="1"/>
</dbReference>
<reference evidence="12 13" key="1">
    <citation type="submission" date="2011-02" db="EMBL/GenBank/DDBJ databases">
        <title>The Genome Sequence of Sphaeroforma arctica JP610.</title>
        <authorList>
            <consortium name="The Broad Institute Genome Sequencing Platform"/>
            <person name="Russ C."/>
            <person name="Cuomo C."/>
            <person name="Young S.K."/>
            <person name="Zeng Q."/>
            <person name="Gargeya S."/>
            <person name="Alvarado L."/>
            <person name="Berlin A."/>
            <person name="Chapman S.B."/>
            <person name="Chen Z."/>
            <person name="Freedman E."/>
            <person name="Gellesch M."/>
            <person name="Goldberg J."/>
            <person name="Griggs A."/>
            <person name="Gujja S."/>
            <person name="Heilman E."/>
            <person name="Heiman D."/>
            <person name="Howarth C."/>
            <person name="Mehta T."/>
            <person name="Neiman D."/>
            <person name="Pearson M."/>
            <person name="Roberts A."/>
            <person name="Saif S."/>
            <person name="Shea T."/>
            <person name="Shenoy N."/>
            <person name="Sisk P."/>
            <person name="Stolte C."/>
            <person name="Sykes S."/>
            <person name="White J."/>
            <person name="Yandava C."/>
            <person name="Burger G."/>
            <person name="Gray M.W."/>
            <person name="Holland P.W.H."/>
            <person name="King N."/>
            <person name="Lang F.B.F."/>
            <person name="Roger A.J."/>
            <person name="Ruiz-Trillo I."/>
            <person name="Haas B."/>
            <person name="Nusbaum C."/>
            <person name="Birren B."/>
        </authorList>
    </citation>
    <scope>NUCLEOTIDE SEQUENCE [LARGE SCALE GENOMIC DNA]</scope>
    <source>
        <strain evidence="12 13">JP610</strain>
    </source>
</reference>
<dbReference type="CDD" id="cd15843">
    <property type="entry name" value="R-SNARE"/>
    <property type="match status" value="1"/>
</dbReference>
<feature type="domain" description="V-SNARE coiled-coil homology" evidence="11">
    <location>
        <begin position="125"/>
        <end position="185"/>
    </location>
</feature>
<evidence type="ECO:0000256" key="4">
    <source>
        <dbReference type="ARBA" id="ARBA00022927"/>
    </source>
</evidence>
<dbReference type="Pfam" id="PF13774">
    <property type="entry name" value="Longin"/>
    <property type="match status" value="1"/>
</dbReference>
<dbReference type="CDD" id="cd14824">
    <property type="entry name" value="Longin"/>
    <property type="match status" value="1"/>
</dbReference>
<organism evidence="12 13">
    <name type="scientific">Sphaeroforma arctica JP610</name>
    <dbReference type="NCBI Taxonomy" id="667725"/>
    <lineage>
        <taxon>Eukaryota</taxon>
        <taxon>Ichthyosporea</taxon>
        <taxon>Ichthyophonida</taxon>
        <taxon>Sphaeroforma</taxon>
    </lineage>
</organism>
<evidence type="ECO:0000256" key="6">
    <source>
        <dbReference type="ARBA" id="ARBA00023136"/>
    </source>
</evidence>